<dbReference type="GO" id="GO:0005524">
    <property type="term" value="F:ATP binding"/>
    <property type="evidence" value="ECO:0007669"/>
    <property type="project" value="UniProtKB-KW"/>
</dbReference>
<evidence type="ECO:0000256" key="2">
    <source>
        <dbReference type="ARBA" id="ARBA00005983"/>
    </source>
</evidence>
<organism evidence="14 16">
    <name type="scientific">Rubrobacter radiotolerans</name>
    <name type="common">Arthrobacter radiotolerans</name>
    <dbReference type="NCBI Taxonomy" id="42256"/>
    <lineage>
        <taxon>Bacteria</taxon>
        <taxon>Bacillati</taxon>
        <taxon>Actinomycetota</taxon>
        <taxon>Rubrobacteria</taxon>
        <taxon>Rubrobacterales</taxon>
        <taxon>Rubrobacteraceae</taxon>
        <taxon>Rubrobacter</taxon>
    </lineage>
</organism>
<dbReference type="SMART" id="SM00046">
    <property type="entry name" value="DAGKc"/>
    <property type="match status" value="1"/>
</dbReference>
<evidence type="ECO:0000256" key="1">
    <source>
        <dbReference type="ARBA" id="ARBA00001946"/>
    </source>
</evidence>
<sequence>MKTRPDNRNEASERQKARALEAEAVIIGNPASGNSDMERLEHFAEMLGERWESVEVWPTEYPRHATELATKAGVRVIVAAGGDGTVNEVINGMVEGATLAVLPLGTANVLARELGLPLNPEKACKKLLSGSEFWMDVGLATDLSTGEKQRFACMAGIGFDAHVVNSVPSRLKKLLGATAFALTAFKVFLVNRMPKISLKHNGESHEAQFAIVANGRLYGGDFKSSADASLTNGTFDVVYVRKIATLLNPRVLARILTRNPLSRDTRNFQATKLTATSEAEVPVQIDGEVWGKLPMEFEVQPKILRVIR</sequence>
<dbReference type="GO" id="GO:0005886">
    <property type="term" value="C:plasma membrane"/>
    <property type="evidence" value="ECO:0007669"/>
    <property type="project" value="TreeGrafter"/>
</dbReference>
<comment type="similarity">
    <text evidence="2">Belongs to the diacylglycerol/lipid kinase family.</text>
</comment>
<gene>
    <name evidence="14" type="ORF">RradSPS_0676</name>
    <name evidence="15" type="ORF">SIL72_04945</name>
</gene>
<dbReference type="AlphaFoldDB" id="A0A023X1M3"/>
<evidence type="ECO:0000256" key="10">
    <source>
        <dbReference type="ARBA" id="ARBA00023098"/>
    </source>
</evidence>
<keyword evidence="8" id="KW-0067">ATP-binding</keyword>
<dbReference type="Gene3D" id="2.60.200.40">
    <property type="match status" value="1"/>
</dbReference>
<dbReference type="GO" id="GO:0008654">
    <property type="term" value="P:phospholipid biosynthetic process"/>
    <property type="evidence" value="ECO:0007669"/>
    <property type="project" value="UniProtKB-KW"/>
</dbReference>
<dbReference type="GO" id="GO:0046872">
    <property type="term" value="F:metal ion binding"/>
    <property type="evidence" value="ECO:0007669"/>
    <property type="project" value="UniProtKB-KW"/>
</dbReference>
<dbReference type="InterPro" id="IPR016064">
    <property type="entry name" value="NAD/diacylglycerol_kinase_sf"/>
</dbReference>
<dbReference type="Gene3D" id="3.40.50.10330">
    <property type="entry name" value="Probable inorganic polyphosphate/atp-NAD kinase, domain 1"/>
    <property type="match status" value="1"/>
</dbReference>
<dbReference type="Pfam" id="PF19279">
    <property type="entry name" value="YegS_C"/>
    <property type="match status" value="1"/>
</dbReference>
<dbReference type="eggNOG" id="COG1597">
    <property type="taxonomic scope" value="Bacteria"/>
</dbReference>
<dbReference type="STRING" id="42256.RradSPS_0676"/>
<keyword evidence="3" id="KW-0444">Lipid biosynthesis</keyword>
<comment type="cofactor">
    <cofactor evidence="1">
        <name>Mg(2+)</name>
        <dbReference type="ChEBI" id="CHEBI:18420"/>
    </cofactor>
</comment>
<name>A0A023X1M3_RUBRA</name>
<dbReference type="Proteomes" id="UP001281130">
    <property type="component" value="Unassembled WGS sequence"/>
</dbReference>
<dbReference type="InterPro" id="IPR045540">
    <property type="entry name" value="YegS/DAGK_C"/>
</dbReference>
<feature type="domain" description="DAGKc" evidence="13">
    <location>
        <begin position="19"/>
        <end position="144"/>
    </location>
</feature>
<reference evidence="15" key="2">
    <citation type="submission" date="2023-11" db="EMBL/GenBank/DDBJ databases">
        <title>MicrobeMod: A computational toolkit for identifying prokaryotic methylation and restriction-modification with nanopore sequencing.</title>
        <authorList>
            <person name="Crits-Christoph A."/>
            <person name="Kang S.C."/>
            <person name="Lee H."/>
            <person name="Ostrov N."/>
        </authorList>
    </citation>
    <scope>NUCLEOTIDE SEQUENCE</scope>
    <source>
        <strain evidence="15">ATCC 51242</strain>
    </source>
</reference>
<dbReference type="PANTHER" id="PTHR12358">
    <property type="entry name" value="SPHINGOSINE KINASE"/>
    <property type="match status" value="1"/>
</dbReference>
<reference evidence="14 16" key="1">
    <citation type="submission" date="2014-03" db="EMBL/GenBank/DDBJ databases">
        <title>Complete genome sequence of the Radio-Resistant Rubrobacter radiotolerans RSPS-4.</title>
        <authorList>
            <person name="Egas C.C."/>
            <person name="Barroso C.C."/>
            <person name="Froufe H.J.C."/>
            <person name="Pacheco J.J."/>
            <person name="Albuquerque L.L."/>
            <person name="da Costa M.M.S."/>
        </authorList>
    </citation>
    <scope>NUCLEOTIDE SEQUENCE [LARGE SCALE GENOMIC DNA]</scope>
    <source>
        <strain evidence="14 16">RSPS-4</strain>
    </source>
</reference>
<keyword evidence="10" id="KW-0443">Lipid metabolism</keyword>
<evidence type="ECO:0000313" key="16">
    <source>
        <dbReference type="Proteomes" id="UP000025229"/>
    </source>
</evidence>
<keyword evidence="6" id="KW-0547">Nucleotide-binding</keyword>
<dbReference type="RefSeq" id="WP_038680719.1">
    <property type="nucleotide sequence ID" value="NZ_CP007514.1"/>
</dbReference>
<evidence type="ECO:0000256" key="3">
    <source>
        <dbReference type="ARBA" id="ARBA00022516"/>
    </source>
</evidence>
<keyword evidence="7 14" id="KW-0418">Kinase</keyword>
<dbReference type="EMBL" id="JAWXXX010000001">
    <property type="protein sequence ID" value="MDX5893372.1"/>
    <property type="molecule type" value="Genomic_DNA"/>
</dbReference>
<evidence type="ECO:0000256" key="4">
    <source>
        <dbReference type="ARBA" id="ARBA00022679"/>
    </source>
</evidence>
<evidence type="ECO:0000256" key="6">
    <source>
        <dbReference type="ARBA" id="ARBA00022741"/>
    </source>
</evidence>
<dbReference type="InterPro" id="IPR005218">
    <property type="entry name" value="Diacylglycerol/lipid_kinase"/>
</dbReference>
<dbReference type="InterPro" id="IPR017438">
    <property type="entry name" value="ATP-NAD_kinase_N"/>
</dbReference>
<protein>
    <submittedName>
        <fullName evidence="15">Diacylglycerol kinase family lipid kinase</fullName>
    </submittedName>
    <submittedName>
        <fullName evidence="14">TIGR00147: lipid kinase, YegS/Rv2252/BmrU family</fullName>
    </submittedName>
</protein>
<dbReference type="KEGG" id="rrd:RradSPS_0676"/>
<evidence type="ECO:0000256" key="11">
    <source>
        <dbReference type="ARBA" id="ARBA00023209"/>
    </source>
</evidence>
<dbReference type="Proteomes" id="UP000025229">
    <property type="component" value="Chromosome"/>
</dbReference>
<dbReference type="Pfam" id="PF00781">
    <property type="entry name" value="DAGK_cat"/>
    <property type="match status" value="1"/>
</dbReference>
<evidence type="ECO:0000256" key="9">
    <source>
        <dbReference type="ARBA" id="ARBA00022842"/>
    </source>
</evidence>
<dbReference type="InterPro" id="IPR001206">
    <property type="entry name" value="Diacylglycerol_kinase_cat_dom"/>
</dbReference>
<evidence type="ECO:0000256" key="12">
    <source>
        <dbReference type="ARBA" id="ARBA00023264"/>
    </source>
</evidence>
<keyword evidence="5" id="KW-0479">Metal-binding</keyword>
<proteinExistence type="inferred from homology"/>
<dbReference type="PATRIC" id="fig|42256.3.peg.688"/>
<dbReference type="HOGENOM" id="CLU_045532_2_1_11"/>
<evidence type="ECO:0000259" key="13">
    <source>
        <dbReference type="PROSITE" id="PS50146"/>
    </source>
</evidence>
<evidence type="ECO:0000313" key="14">
    <source>
        <dbReference type="EMBL" id="AHY45959.1"/>
    </source>
</evidence>
<keyword evidence="11" id="KW-0594">Phospholipid biosynthesis</keyword>
<dbReference type="EMBL" id="CP007514">
    <property type="protein sequence ID" value="AHY45959.1"/>
    <property type="molecule type" value="Genomic_DNA"/>
</dbReference>
<evidence type="ECO:0000256" key="5">
    <source>
        <dbReference type="ARBA" id="ARBA00022723"/>
    </source>
</evidence>
<keyword evidence="4" id="KW-0808">Transferase</keyword>
<keyword evidence="16" id="KW-1185">Reference proteome</keyword>
<dbReference type="InterPro" id="IPR050187">
    <property type="entry name" value="Lipid_Phosphate_FormReg"/>
</dbReference>
<dbReference type="PANTHER" id="PTHR12358:SF106">
    <property type="entry name" value="LIPID KINASE YEGS"/>
    <property type="match status" value="1"/>
</dbReference>
<dbReference type="GO" id="GO:0016301">
    <property type="term" value="F:kinase activity"/>
    <property type="evidence" value="ECO:0007669"/>
    <property type="project" value="UniProtKB-KW"/>
</dbReference>
<keyword evidence="12" id="KW-1208">Phospholipid metabolism</keyword>
<accession>A0A023X1M3</accession>
<dbReference type="PROSITE" id="PS50146">
    <property type="entry name" value="DAGK"/>
    <property type="match status" value="1"/>
</dbReference>
<dbReference type="SUPFAM" id="SSF111331">
    <property type="entry name" value="NAD kinase/diacylglycerol kinase-like"/>
    <property type="match status" value="1"/>
</dbReference>
<evidence type="ECO:0000256" key="8">
    <source>
        <dbReference type="ARBA" id="ARBA00022840"/>
    </source>
</evidence>
<dbReference type="NCBIfam" id="TIGR00147">
    <property type="entry name" value="YegS/Rv2252/BmrU family lipid kinase"/>
    <property type="match status" value="1"/>
</dbReference>
<evidence type="ECO:0000313" key="15">
    <source>
        <dbReference type="EMBL" id="MDX5893372.1"/>
    </source>
</evidence>
<keyword evidence="9" id="KW-0460">Magnesium</keyword>
<evidence type="ECO:0000256" key="7">
    <source>
        <dbReference type="ARBA" id="ARBA00022777"/>
    </source>
</evidence>